<dbReference type="EMBL" id="JAGJCB010000016">
    <property type="protein sequence ID" value="MBP0905050.1"/>
    <property type="molecule type" value="Genomic_DNA"/>
</dbReference>
<dbReference type="Proteomes" id="UP000670776">
    <property type="component" value="Unassembled WGS sequence"/>
</dbReference>
<organism evidence="1 2">
    <name type="scientific">Mariniflexile gromovii</name>
    <dbReference type="NCBI Taxonomy" id="362523"/>
    <lineage>
        <taxon>Bacteria</taxon>
        <taxon>Pseudomonadati</taxon>
        <taxon>Bacteroidota</taxon>
        <taxon>Flavobacteriia</taxon>
        <taxon>Flavobacteriales</taxon>
        <taxon>Flavobacteriaceae</taxon>
        <taxon>Mariniflexile</taxon>
    </lineage>
</organism>
<name>A0ABS4BYB4_9FLAO</name>
<keyword evidence="2" id="KW-1185">Reference proteome</keyword>
<accession>A0ABS4BYB4</accession>
<comment type="caution">
    <text evidence="1">The sequence shown here is derived from an EMBL/GenBank/DDBJ whole genome shotgun (WGS) entry which is preliminary data.</text>
</comment>
<sequence length="175" mass="20449">MNKMEIYFSSLNMMKSVPNLGSLWDNKNNLLFTRLNGEVDITDVLNWEKSLLNTLETLLDNSIFKIYIDLLGFKAIDVDTHKRFREIIPLTLSRYGWRVGYLDLFDESKNLELSNNRGIRCVAAAHIHHDVSKINKYQFMFSTNSEGYFNGASEAFKWIFDLNINNNKTTHENRN</sequence>
<protein>
    <submittedName>
        <fullName evidence="1">Uncharacterized protein</fullName>
    </submittedName>
</protein>
<reference evidence="1 2" key="1">
    <citation type="submission" date="2021-04" db="EMBL/GenBank/DDBJ databases">
        <title>Mariniflexile gromovii gen. nov., sp. nov., a gliding bacterium isolated from the sea urchin Strongylocentrotus intermedius.</title>
        <authorList>
            <person name="Ko S."/>
            <person name="Le V."/>
            <person name="Ahn C.-Y."/>
            <person name="Oh H.-M."/>
        </authorList>
    </citation>
    <scope>NUCLEOTIDE SEQUENCE [LARGE SCALE GENOMIC DNA]</scope>
    <source>
        <strain evidence="1 2">KCTC 12570</strain>
    </source>
</reference>
<evidence type="ECO:0000313" key="1">
    <source>
        <dbReference type="EMBL" id="MBP0905050.1"/>
    </source>
</evidence>
<proteinExistence type="predicted"/>
<evidence type="ECO:0000313" key="2">
    <source>
        <dbReference type="Proteomes" id="UP000670776"/>
    </source>
</evidence>
<dbReference type="RefSeq" id="WP_209655934.1">
    <property type="nucleotide sequence ID" value="NZ_JAGJCB010000016.1"/>
</dbReference>
<gene>
    <name evidence="1" type="ORF">J8H85_14515</name>
</gene>